<keyword evidence="1" id="KW-0472">Membrane</keyword>
<dbReference type="EMBL" id="JBHTJA010000016">
    <property type="protein sequence ID" value="MFD0901029.1"/>
    <property type="molecule type" value="Genomic_DNA"/>
</dbReference>
<keyword evidence="1" id="KW-1133">Transmembrane helix</keyword>
<keyword evidence="1" id="KW-0812">Transmembrane</keyword>
<organism evidence="2 3">
    <name type="scientific">Actinomadura sediminis</name>
    <dbReference type="NCBI Taxonomy" id="1038904"/>
    <lineage>
        <taxon>Bacteria</taxon>
        <taxon>Bacillati</taxon>
        <taxon>Actinomycetota</taxon>
        <taxon>Actinomycetes</taxon>
        <taxon>Streptosporangiales</taxon>
        <taxon>Thermomonosporaceae</taxon>
        <taxon>Actinomadura</taxon>
    </lineage>
</organism>
<reference evidence="3" key="1">
    <citation type="journal article" date="2019" name="Int. J. Syst. Evol. Microbiol.">
        <title>The Global Catalogue of Microorganisms (GCM) 10K type strain sequencing project: providing services to taxonomists for standard genome sequencing and annotation.</title>
        <authorList>
            <consortium name="The Broad Institute Genomics Platform"/>
            <consortium name="The Broad Institute Genome Sequencing Center for Infectious Disease"/>
            <person name="Wu L."/>
            <person name="Ma J."/>
        </authorList>
    </citation>
    <scope>NUCLEOTIDE SEQUENCE [LARGE SCALE GENOMIC DNA]</scope>
    <source>
        <strain evidence="3">JCM 31202</strain>
    </source>
</reference>
<evidence type="ECO:0000313" key="2">
    <source>
        <dbReference type="EMBL" id="MFD0901029.1"/>
    </source>
</evidence>
<comment type="caution">
    <text evidence="2">The sequence shown here is derived from an EMBL/GenBank/DDBJ whole genome shotgun (WGS) entry which is preliminary data.</text>
</comment>
<sequence length="124" mass="13182">MSDRRPHSPSPVWIGLFAVVAGAQIVWVTTAGGWPVLPTVAFFLGAGGMLLTFYRWRLHGDASARACCLLAFGTWTVAVVAGSIGDDGFTPSHPSYWIAAAALLIGFLGGSVTLLRIFMRTSSR</sequence>
<dbReference type="RefSeq" id="WP_378298106.1">
    <property type="nucleotide sequence ID" value="NZ_JBHTJA010000016.1"/>
</dbReference>
<feature type="transmembrane region" description="Helical" evidence="1">
    <location>
        <begin position="12"/>
        <end position="30"/>
    </location>
</feature>
<evidence type="ECO:0008006" key="4">
    <source>
        <dbReference type="Google" id="ProtNLM"/>
    </source>
</evidence>
<proteinExistence type="predicted"/>
<accession>A0ABW3END9</accession>
<dbReference type="Proteomes" id="UP001596972">
    <property type="component" value="Unassembled WGS sequence"/>
</dbReference>
<gene>
    <name evidence="2" type="ORF">ACFQ11_11555</name>
</gene>
<feature type="transmembrane region" description="Helical" evidence="1">
    <location>
        <begin position="66"/>
        <end position="84"/>
    </location>
</feature>
<protein>
    <recommendedName>
        <fullName evidence="4">Integral membrane protein</fullName>
    </recommendedName>
</protein>
<evidence type="ECO:0000313" key="3">
    <source>
        <dbReference type="Proteomes" id="UP001596972"/>
    </source>
</evidence>
<keyword evidence="3" id="KW-1185">Reference proteome</keyword>
<feature type="transmembrane region" description="Helical" evidence="1">
    <location>
        <begin position="96"/>
        <end position="118"/>
    </location>
</feature>
<feature type="transmembrane region" description="Helical" evidence="1">
    <location>
        <begin position="36"/>
        <end position="54"/>
    </location>
</feature>
<evidence type="ECO:0000256" key="1">
    <source>
        <dbReference type="SAM" id="Phobius"/>
    </source>
</evidence>
<name>A0ABW3END9_9ACTN</name>